<evidence type="ECO:0000256" key="1">
    <source>
        <dbReference type="ARBA" id="ARBA00004196"/>
    </source>
</evidence>
<dbReference type="SUPFAM" id="SSF111369">
    <property type="entry name" value="HlyD-like secretion proteins"/>
    <property type="match status" value="1"/>
</dbReference>
<name>A0A1H3MED7_9FIRM</name>
<dbReference type="InterPro" id="IPR050465">
    <property type="entry name" value="UPF0194_transport"/>
</dbReference>
<dbReference type="RefSeq" id="WP_176968300.1">
    <property type="nucleotide sequence ID" value="NZ_FNPV01000004.1"/>
</dbReference>
<organism evidence="4 5">
    <name type="scientific">Tindallia californiensis</name>
    <dbReference type="NCBI Taxonomy" id="159292"/>
    <lineage>
        <taxon>Bacteria</taxon>
        <taxon>Bacillati</taxon>
        <taxon>Bacillota</taxon>
        <taxon>Clostridia</taxon>
        <taxon>Peptostreptococcales</taxon>
        <taxon>Tindalliaceae</taxon>
        <taxon>Tindallia</taxon>
    </lineage>
</organism>
<dbReference type="AlphaFoldDB" id="A0A1H3MED7"/>
<dbReference type="Proteomes" id="UP000199230">
    <property type="component" value="Unassembled WGS sequence"/>
</dbReference>
<dbReference type="EMBL" id="FNPV01000004">
    <property type="protein sequence ID" value="SDY74976.1"/>
    <property type="molecule type" value="Genomic_DNA"/>
</dbReference>
<keyword evidence="5" id="KW-1185">Reference proteome</keyword>
<dbReference type="GO" id="GO:0030313">
    <property type="term" value="C:cell envelope"/>
    <property type="evidence" value="ECO:0007669"/>
    <property type="project" value="UniProtKB-SubCell"/>
</dbReference>
<feature type="coiled-coil region" evidence="3">
    <location>
        <begin position="167"/>
        <end position="224"/>
    </location>
</feature>
<evidence type="ECO:0000256" key="2">
    <source>
        <dbReference type="ARBA" id="ARBA00023054"/>
    </source>
</evidence>
<gene>
    <name evidence="4" type="ORF">SAMN05192546_104102</name>
</gene>
<sequence length="341" mass="39243">MIRIDNKGKILKKIMIGGVVLFLITVLVACSNENQPPEEPEKIDLTKEDNRQIEAFGKVKVPEPVRLSLKNPGRIEKVLVQEGQIVEEGETIIILDLSEQRQRMEEIAEEIAVIRAEMEARRRHLSQETMVIGQELEYAENRMWQVLREMERYQTLYNAGVIPKETLEEKEMKTEEKQQQVRSLELSLELKEDAYQLKVYRQRIQELEARKQGLKNQMEIHYLNGDKLINVFEKSVVKDINRMAGDSIEAGEGIGKLLPLDRLEVEADVLEEFIRDVQIGSGVTFIPVADRSRTYHGKVTFIAGTAVVRNNETVIPIRVSIDNADDFLKPEFNVDLYIDVE</sequence>
<dbReference type="PROSITE" id="PS51257">
    <property type="entry name" value="PROKAR_LIPOPROTEIN"/>
    <property type="match status" value="1"/>
</dbReference>
<dbReference type="Gene3D" id="2.40.50.100">
    <property type="match status" value="1"/>
</dbReference>
<dbReference type="STRING" id="159292.SAMN05192546_104102"/>
<proteinExistence type="predicted"/>
<protein>
    <submittedName>
        <fullName evidence="4">Barrel-sandwich domain of CusB or HlyD membrane-fusion</fullName>
    </submittedName>
</protein>
<reference evidence="4 5" key="1">
    <citation type="submission" date="2016-10" db="EMBL/GenBank/DDBJ databases">
        <authorList>
            <person name="de Groot N.N."/>
        </authorList>
    </citation>
    <scope>NUCLEOTIDE SEQUENCE [LARGE SCALE GENOMIC DNA]</scope>
    <source>
        <strain evidence="4 5">APO</strain>
    </source>
</reference>
<keyword evidence="2 3" id="KW-0175">Coiled coil</keyword>
<evidence type="ECO:0000313" key="4">
    <source>
        <dbReference type="EMBL" id="SDY74976.1"/>
    </source>
</evidence>
<dbReference type="Gene3D" id="1.10.287.470">
    <property type="entry name" value="Helix hairpin bin"/>
    <property type="match status" value="1"/>
</dbReference>
<dbReference type="PANTHER" id="PTHR32347">
    <property type="entry name" value="EFFLUX SYSTEM COMPONENT YKNX-RELATED"/>
    <property type="match status" value="1"/>
</dbReference>
<dbReference type="Gene3D" id="2.40.30.170">
    <property type="match status" value="1"/>
</dbReference>
<evidence type="ECO:0000313" key="5">
    <source>
        <dbReference type="Proteomes" id="UP000199230"/>
    </source>
</evidence>
<evidence type="ECO:0000256" key="3">
    <source>
        <dbReference type="SAM" id="Coils"/>
    </source>
</evidence>
<comment type="subcellular location">
    <subcellularLocation>
        <location evidence="1">Cell envelope</location>
    </subcellularLocation>
</comment>
<accession>A0A1H3MED7</accession>